<comment type="caution">
    <text evidence="9">The sequence shown here is derived from an EMBL/GenBank/DDBJ whole genome shotgun (WGS) entry which is preliminary data.</text>
</comment>
<dbReference type="AlphaFoldDB" id="A0A0M0JDG8"/>
<evidence type="ECO:0000313" key="9">
    <source>
        <dbReference type="EMBL" id="KOO24505.1"/>
    </source>
</evidence>
<dbReference type="PROSITE" id="PS01229">
    <property type="entry name" value="COF_2"/>
    <property type="match status" value="1"/>
</dbReference>
<dbReference type="GO" id="GO:0016887">
    <property type="term" value="F:ATP hydrolysis activity"/>
    <property type="evidence" value="ECO:0007669"/>
    <property type="project" value="InterPro"/>
</dbReference>
<feature type="transmembrane region" description="Helical" evidence="7">
    <location>
        <begin position="99"/>
        <end position="121"/>
    </location>
</feature>
<proteinExistence type="predicted"/>
<dbReference type="GO" id="GO:0055070">
    <property type="term" value="P:copper ion homeostasis"/>
    <property type="evidence" value="ECO:0007669"/>
    <property type="project" value="TreeGrafter"/>
</dbReference>
<sequence>MGKRGQVFYLASKVSVEQMVASVQRSGFDARAATDAELGANPSSAYTEEANLYKRQFLRSLPLAIAAVYCSTMVSMLRPAALTAFLMTPIIPGLDWGTLLVLALVTLVQFGFGWPFFVRAYKSLVTGAANMDVLIVMGTSVAYLYSLFFLTLSIRSHGQLGTDNTCFETSSTLICFMLLGRFLEAAAKGRASEAISRLITLQPRTALRVAGGEAALNTALGGSSRGALEEVPAGSLMPRDAQHGALEEVPAGSLMPRDVVKVLPGAIVPADGVVVAGESTVDEAMISGEPLPVQKKARDWAVGGSINGNGVLWLRVSAVGADSVLAKIMKLVSDAQTRKPKVQAQADRVASYFVPMIISISLITWVFWSVAVWARVVSSVLIDESGLADGYVMAFMFGVAALVIACPCALGLATPTAVMHSEHPIGQAIISACHARALPLRPATSFMSKSGKGLRCNVGGDVGGDVLLGNREWLRSHGISLSAENEAAAAGKESLGMTVVLVALDGRPAGMLALADALKPDAPQVLAFLHTLGVAVYMATGDNERTAAYVSSQLGFHSSRVLAGMSPEGKAQFVGELKRAGEVVAMVGDGVNDAPALAQADVGIALGSGTDVAIETADVVLMKSHLRDVATALHLASTVMGRIRLNLFWALVYNVVGVPLAAGAFYPSLHLLIPPMFAGAAMALSSVSVVCSSLLLRCYRPPPLPPALLLPNAPDGSRSLSSHGRVRAGVYVPTRRADGGFDWLRQNSGPPLPALPVGKLVGSSKAMV</sequence>
<name>A0A0M0JDG8_9EUKA</name>
<dbReference type="InterPro" id="IPR036412">
    <property type="entry name" value="HAD-like_sf"/>
</dbReference>
<dbReference type="GO" id="GO:0016020">
    <property type="term" value="C:membrane"/>
    <property type="evidence" value="ECO:0007669"/>
    <property type="project" value="InterPro"/>
</dbReference>
<evidence type="ECO:0000256" key="6">
    <source>
        <dbReference type="ARBA" id="ARBA00023136"/>
    </source>
</evidence>
<keyword evidence="3" id="KW-0479">Metal-binding</keyword>
<dbReference type="GO" id="GO:0043682">
    <property type="term" value="F:P-type divalent copper transporter activity"/>
    <property type="evidence" value="ECO:0007669"/>
    <property type="project" value="TreeGrafter"/>
</dbReference>
<dbReference type="InterPro" id="IPR008250">
    <property type="entry name" value="ATPase_P-typ_transduc_dom_A_sf"/>
</dbReference>
<evidence type="ECO:0000256" key="2">
    <source>
        <dbReference type="ARBA" id="ARBA00022692"/>
    </source>
</evidence>
<accession>A0A0M0JDG8</accession>
<dbReference type="GO" id="GO:0012505">
    <property type="term" value="C:endomembrane system"/>
    <property type="evidence" value="ECO:0007669"/>
    <property type="project" value="UniProtKB-SubCell"/>
</dbReference>
<evidence type="ECO:0000256" key="4">
    <source>
        <dbReference type="ARBA" id="ARBA00022967"/>
    </source>
</evidence>
<gene>
    <name evidence="9" type="ORF">Ctob_002770</name>
</gene>
<evidence type="ECO:0000256" key="7">
    <source>
        <dbReference type="SAM" id="Phobius"/>
    </source>
</evidence>
<dbReference type="GO" id="GO:0005507">
    <property type="term" value="F:copper ion binding"/>
    <property type="evidence" value="ECO:0007669"/>
    <property type="project" value="TreeGrafter"/>
</dbReference>
<evidence type="ECO:0000256" key="3">
    <source>
        <dbReference type="ARBA" id="ARBA00022723"/>
    </source>
</evidence>
<dbReference type="PANTHER" id="PTHR43520:SF8">
    <property type="entry name" value="P-TYPE CU(+) TRANSPORTER"/>
    <property type="match status" value="1"/>
</dbReference>
<feature type="transmembrane region" description="Helical" evidence="7">
    <location>
        <begin position="647"/>
        <end position="666"/>
    </location>
</feature>
<comment type="subcellular location">
    <subcellularLocation>
        <location evidence="1">Endomembrane system</location>
        <topology evidence="1">Multi-pass membrane protein</topology>
    </subcellularLocation>
</comment>
<feature type="domain" description="P-type ATPase A" evidence="8">
    <location>
        <begin position="243"/>
        <end position="332"/>
    </location>
</feature>
<organism evidence="9 10">
    <name type="scientific">Chrysochromulina tobinii</name>
    <dbReference type="NCBI Taxonomy" id="1460289"/>
    <lineage>
        <taxon>Eukaryota</taxon>
        <taxon>Haptista</taxon>
        <taxon>Haptophyta</taxon>
        <taxon>Prymnesiophyceae</taxon>
        <taxon>Prymnesiales</taxon>
        <taxon>Chrysochromulinaceae</taxon>
        <taxon>Chrysochromulina</taxon>
    </lineage>
</organism>
<feature type="transmembrane region" description="Helical" evidence="7">
    <location>
        <begin position="133"/>
        <end position="154"/>
    </location>
</feature>
<dbReference type="PRINTS" id="PR00943">
    <property type="entry name" value="CUATPASE"/>
</dbReference>
<keyword evidence="2 7" id="KW-0812">Transmembrane</keyword>
<dbReference type="InterPro" id="IPR023214">
    <property type="entry name" value="HAD_sf"/>
</dbReference>
<dbReference type="EMBL" id="JWZX01003086">
    <property type="protein sequence ID" value="KOO24505.1"/>
    <property type="molecule type" value="Genomic_DNA"/>
</dbReference>
<dbReference type="Pfam" id="PF00702">
    <property type="entry name" value="Hydrolase"/>
    <property type="match status" value="1"/>
</dbReference>
<dbReference type="Gene3D" id="3.40.50.1000">
    <property type="entry name" value="HAD superfamily/HAD-like"/>
    <property type="match status" value="1"/>
</dbReference>
<reference evidence="10" key="1">
    <citation type="journal article" date="2015" name="PLoS Genet.">
        <title>Genome Sequence and Transcriptome Analyses of Chrysochromulina tobin: Metabolic Tools for Enhanced Algal Fitness in the Prominent Order Prymnesiales (Haptophyceae).</title>
        <authorList>
            <person name="Hovde B.T."/>
            <person name="Deodato C.R."/>
            <person name="Hunsperger H.M."/>
            <person name="Ryken S.A."/>
            <person name="Yost W."/>
            <person name="Jha R.K."/>
            <person name="Patterson J."/>
            <person name="Monnat R.J. Jr."/>
            <person name="Barlow S.B."/>
            <person name="Starkenburg S.R."/>
            <person name="Cattolico R.A."/>
        </authorList>
    </citation>
    <scope>NUCLEOTIDE SEQUENCE</scope>
    <source>
        <strain evidence="10">CCMP291</strain>
    </source>
</reference>
<dbReference type="InterPro" id="IPR001757">
    <property type="entry name" value="P_typ_ATPase"/>
</dbReference>
<dbReference type="Proteomes" id="UP000037460">
    <property type="component" value="Unassembled WGS sequence"/>
</dbReference>
<dbReference type="InterPro" id="IPR023298">
    <property type="entry name" value="ATPase_P-typ_TM_dom_sf"/>
</dbReference>
<evidence type="ECO:0000313" key="10">
    <source>
        <dbReference type="Proteomes" id="UP000037460"/>
    </source>
</evidence>
<dbReference type="Gene3D" id="2.70.150.10">
    <property type="entry name" value="Calcium-transporting ATPase, cytoplasmic transduction domain A"/>
    <property type="match status" value="1"/>
</dbReference>
<protein>
    <submittedName>
        <fullName evidence="9">Copper-transporting ATPase</fullName>
    </submittedName>
</protein>
<dbReference type="SUPFAM" id="SSF56784">
    <property type="entry name" value="HAD-like"/>
    <property type="match status" value="1"/>
</dbReference>
<evidence type="ECO:0000256" key="1">
    <source>
        <dbReference type="ARBA" id="ARBA00004127"/>
    </source>
</evidence>
<dbReference type="Pfam" id="PF00122">
    <property type="entry name" value="E1-E2_ATPase"/>
    <property type="match status" value="1"/>
</dbReference>
<keyword evidence="6 7" id="KW-0472">Membrane</keyword>
<feature type="transmembrane region" description="Helical" evidence="7">
    <location>
        <begin position="391"/>
        <end position="413"/>
    </location>
</feature>
<feature type="transmembrane region" description="Helical" evidence="7">
    <location>
        <begin position="349"/>
        <end position="371"/>
    </location>
</feature>
<keyword evidence="5 7" id="KW-1133">Transmembrane helix</keyword>
<dbReference type="SUPFAM" id="SSF81660">
    <property type="entry name" value="Metal cation-transporting ATPase, ATP-binding domain N"/>
    <property type="match status" value="1"/>
</dbReference>
<dbReference type="GO" id="GO:0005524">
    <property type="term" value="F:ATP binding"/>
    <property type="evidence" value="ECO:0007669"/>
    <property type="project" value="InterPro"/>
</dbReference>
<dbReference type="FunFam" id="2.70.150.10:FF:000002">
    <property type="entry name" value="Copper-transporting ATPase 1, putative"/>
    <property type="match status" value="1"/>
</dbReference>
<dbReference type="SUPFAM" id="SSF81653">
    <property type="entry name" value="Calcium ATPase, transduction domain A"/>
    <property type="match status" value="1"/>
</dbReference>
<evidence type="ECO:0000259" key="8">
    <source>
        <dbReference type="Pfam" id="PF00122"/>
    </source>
</evidence>
<feature type="transmembrane region" description="Helical" evidence="7">
    <location>
        <begin position="672"/>
        <end position="696"/>
    </location>
</feature>
<keyword evidence="4" id="KW-1278">Translocase</keyword>
<evidence type="ECO:0000256" key="5">
    <source>
        <dbReference type="ARBA" id="ARBA00022989"/>
    </source>
</evidence>
<dbReference type="PRINTS" id="PR00119">
    <property type="entry name" value="CATATPASE"/>
</dbReference>
<dbReference type="OrthoDB" id="432719at2759"/>
<dbReference type="SUPFAM" id="SSF81665">
    <property type="entry name" value="Calcium ATPase, transmembrane domain M"/>
    <property type="match status" value="1"/>
</dbReference>
<keyword evidence="10" id="KW-1185">Reference proteome</keyword>
<dbReference type="InterPro" id="IPR059000">
    <property type="entry name" value="ATPase_P-type_domA"/>
</dbReference>
<dbReference type="PANTHER" id="PTHR43520">
    <property type="entry name" value="ATP7, ISOFORM B"/>
    <property type="match status" value="1"/>
</dbReference>
<dbReference type="NCBIfam" id="TIGR01494">
    <property type="entry name" value="ATPase_P-type"/>
    <property type="match status" value="1"/>
</dbReference>
<dbReference type="InterPro" id="IPR023299">
    <property type="entry name" value="ATPase_P-typ_cyto_dom_N"/>
</dbReference>
<dbReference type="Gene3D" id="3.40.1110.10">
    <property type="entry name" value="Calcium-transporting ATPase, cytoplasmic domain N"/>
    <property type="match status" value="1"/>
</dbReference>